<feature type="compositionally biased region" description="Basic and acidic residues" evidence="1">
    <location>
        <begin position="84"/>
        <end position="96"/>
    </location>
</feature>
<protein>
    <submittedName>
        <fullName evidence="2">Uncharacterized protein</fullName>
    </submittedName>
</protein>
<evidence type="ECO:0000313" key="2">
    <source>
        <dbReference type="EMBL" id="OJT09330.1"/>
    </source>
</evidence>
<keyword evidence="3" id="KW-1185">Reference proteome</keyword>
<feature type="compositionally biased region" description="Basic and acidic residues" evidence="1">
    <location>
        <begin position="67"/>
        <end position="77"/>
    </location>
</feature>
<accession>A0A1M2VP64</accession>
<feature type="region of interest" description="Disordered" evidence="1">
    <location>
        <begin position="1"/>
        <end position="201"/>
    </location>
</feature>
<gene>
    <name evidence="2" type="ORF">TRAPUB_14213</name>
</gene>
<dbReference type="Proteomes" id="UP000184267">
    <property type="component" value="Unassembled WGS sequence"/>
</dbReference>
<organism evidence="2 3">
    <name type="scientific">Trametes pubescens</name>
    <name type="common">White-rot fungus</name>
    <dbReference type="NCBI Taxonomy" id="154538"/>
    <lineage>
        <taxon>Eukaryota</taxon>
        <taxon>Fungi</taxon>
        <taxon>Dikarya</taxon>
        <taxon>Basidiomycota</taxon>
        <taxon>Agaricomycotina</taxon>
        <taxon>Agaricomycetes</taxon>
        <taxon>Polyporales</taxon>
        <taxon>Polyporaceae</taxon>
        <taxon>Trametes</taxon>
    </lineage>
</organism>
<dbReference type="EMBL" id="MNAD01000942">
    <property type="protein sequence ID" value="OJT09330.1"/>
    <property type="molecule type" value="Genomic_DNA"/>
</dbReference>
<comment type="caution">
    <text evidence="2">The sequence shown here is derived from an EMBL/GenBank/DDBJ whole genome shotgun (WGS) entry which is preliminary data.</text>
</comment>
<proteinExistence type="predicted"/>
<sequence>MDLDVSESASVPAPARHYGTRSSNATRRPAIDIGLDWEASQRERLEQEAEKARKKEQTKAKRRSKAEHRERESKGIEKLAALELARDKADEAERLHVKSTTARGYRKPEVEVEEDGHDGRRSASSVSSGDVYEEPQDPQAPSSLDGNSDADMPDVTPMKTKGQRKSAKQRKQDRQAKVLGRIKSQRLNPEDDFSADVDKHSSVQLKGAPRCVFNITPTRAFD</sequence>
<reference evidence="2 3" key="1">
    <citation type="submission" date="2016-10" db="EMBL/GenBank/DDBJ databases">
        <title>Genome sequence of the basidiomycete white-rot fungus Trametes pubescens.</title>
        <authorList>
            <person name="Makela M.R."/>
            <person name="Granchi Z."/>
            <person name="Peng M."/>
            <person name="De Vries R.P."/>
            <person name="Grigoriev I."/>
            <person name="Riley R."/>
            <person name="Hilden K."/>
        </authorList>
    </citation>
    <scope>NUCLEOTIDE SEQUENCE [LARGE SCALE GENOMIC DNA]</scope>
    <source>
        <strain evidence="2 3">FBCC735</strain>
    </source>
</reference>
<evidence type="ECO:0000256" key="1">
    <source>
        <dbReference type="SAM" id="MobiDB-lite"/>
    </source>
</evidence>
<feature type="compositionally biased region" description="Basic and acidic residues" evidence="1">
    <location>
        <begin position="39"/>
        <end position="59"/>
    </location>
</feature>
<dbReference type="AlphaFoldDB" id="A0A1M2VP64"/>
<name>A0A1M2VP64_TRAPU</name>
<evidence type="ECO:0000313" key="3">
    <source>
        <dbReference type="Proteomes" id="UP000184267"/>
    </source>
</evidence>